<accession>A0A4R6S5E5</accession>
<dbReference type="Proteomes" id="UP000295444">
    <property type="component" value="Unassembled WGS sequence"/>
</dbReference>
<reference evidence="3 4" key="1">
    <citation type="submission" date="2019-03" db="EMBL/GenBank/DDBJ databases">
        <title>Genomic Encyclopedia of Type Strains, Phase IV (KMG-IV): sequencing the most valuable type-strain genomes for metagenomic binning, comparative biology and taxonomic classification.</title>
        <authorList>
            <person name="Goeker M."/>
        </authorList>
    </citation>
    <scope>NUCLEOTIDE SEQUENCE [LARGE SCALE GENOMIC DNA]</scope>
    <source>
        <strain evidence="3 4">DSM 45361</strain>
    </source>
</reference>
<dbReference type="Gene3D" id="2.120.10.30">
    <property type="entry name" value="TolB, C-terminal domain"/>
    <property type="match status" value="2"/>
</dbReference>
<dbReference type="AlphaFoldDB" id="A0A4R6S5E5"/>
<dbReference type="SUPFAM" id="SSF82171">
    <property type="entry name" value="DPP6 N-terminal domain-like"/>
    <property type="match status" value="1"/>
</dbReference>
<dbReference type="GO" id="GO:0004252">
    <property type="term" value="F:serine-type endopeptidase activity"/>
    <property type="evidence" value="ECO:0007669"/>
    <property type="project" value="TreeGrafter"/>
</dbReference>
<dbReference type="PANTHER" id="PTHR42776">
    <property type="entry name" value="SERINE PEPTIDASE S9 FAMILY MEMBER"/>
    <property type="match status" value="1"/>
</dbReference>
<dbReference type="InterPro" id="IPR001375">
    <property type="entry name" value="Peptidase_S9_cat"/>
</dbReference>
<dbReference type="OrthoDB" id="3325701at2"/>
<dbReference type="PANTHER" id="PTHR42776:SF27">
    <property type="entry name" value="DIPEPTIDYL PEPTIDASE FAMILY MEMBER 6"/>
    <property type="match status" value="1"/>
</dbReference>
<feature type="domain" description="Peptidase S9 prolyl oligopeptidase catalytic" evidence="2">
    <location>
        <begin position="379"/>
        <end position="580"/>
    </location>
</feature>
<dbReference type="RefSeq" id="WP_133852423.1">
    <property type="nucleotide sequence ID" value="NZ_SNXZ01000005.1"/>
</dbReference>
<name>A0A4R6S5E5_LABRH</name>
<evidence type="ECO:0000313" key="3">
    <source>
        <dbReference type="EMBL" id="TDP95029.1"/>
    </source>
</evidence>
<dbReference type="GO" id="GO:0006508">
    <property type="term" value="P:proteolysis"/>
    <property type="evidence" value="ECO:0007669"/>
    <property type="project" value="InterPro"/>
</dbReference>
<evidence type="ECO:0000313" key="4">
    <source>
        <dbReference type="Proteomes" id="UP000295444"/>
    </source>
</evidence>
<dbReference type="GO" id="GO:0004177">
    <property type="term" value="F:aminopeptidase activity"/>
    <property type="evidence" value="ECO:0007669"/>
    <property type="project" value="UniProtKB-KW"/>
</dbReference>
<dbReference type="Gene3D" id="3.40.50.1820">
    <property type="entry name" value="alpha/beta hydrolase"/>
    <property type="match status" value="1"/>
</dbReference>
<organism evidence="3 4">
    <name type="scientific">Labedaea rhizosphaerae</name>
    <dbReference type="NCBI Taxonomy" id="598644"/>
    <lineage>
        <taxon>Bacteria</taxon>
        <taxon>Bacillati</taxon>
        <taxon>Actinomycetota</taxon>
        <taxon>Actinomycetes</taxon>
        <taxon>Pseudonocardiales</taxon>
        <taxon>Pseudonocardiaceae</taxon>
        <taxon>Labedaea</taxon>
    </lineage>
</organism>
<dbReference type="SUPFAM" id="SSF53474">
    <property type="entry name" value="alpha/beta-Hydrolases"/>
    <property type="match status" value="1"/>
</dbReference>
<dbReference type="InterPro" id="IPR029058">
    <property type="entry name" value="AB_hydrolase_fold"/>
</dbReference>
<gene>
    <name evidence="3" type="ORF">EV186_105261</name>
</gene>
<keyword evidence="1" id="KW-0378">Hydrolase</keyword>
<protein>
    <submittedName>
        <fullName evidence="3">Dipeptidyl aminopeptidase/acylaminoacyl peptidase</fullName>
    </submittedName>
</protein>
<dbReference type="EMBL" id="SNXZ01000005">
    <property type="protein sequence ID" value="TDP95029.1"/>
    <property type="molecule type" value="Genomic_DNA"/>
</dbReference>
<keyword evidence="3" id="KW-0031">Aminopeptidase</keyword>
<proteinExistence type="predicted"/>
<keyword evidence="3" id="KW-0645">Protease</keyword>
<dbReference type="Pfam" id="PF00326">
    <property type="entry name" value="Peptidase_S9"/>
    <property type="match status" value="1"/>
</dbReference>
<comment type="caution">
    <text evidence="3">The sequence shown here is derived from an EMBL/GenBank/DDBJ whole genome shotgun (WGS) entry which is preliminary data.</text>
</comment>
<sequence>MLTAEMVVDGRIPSAPAVSPDGRRVAYVAAPFGRTGDVPERELWVVDGTTEPRCVATGDLNGPKWTQDSESLLYLVNRQVHRGGEAVTAWPGGVDGFVPLSDADSFAIIAESGLWLLLHGDVRAVDGFAGRHVAEAALRPDGAALAVLTWASPEIDPGLLTPALHVVDLATGTVRDLGTTPAAAESPVWWRADDGWHVAYLALTPPELHAGTAVFDIGPDGEHRNLTEGMPACPIELVQTDGRPLVLVADGLDTTLRDLDGERARFTGRVEQLSVSRDGQVIAAVVGDPTWPKTVCTGRIGEPLTPCADLRPELRDVTWGKQRRLAYRAEDGLDLDGLLVLPPGKTEDDGPFPLITIVHGGPYDRYADEITLHWAPSGQWLAHAGYAVFLPNARGGQGHGHAFAASIVGALGQAEWTDILTGIDLLVDEGVADPDRLGIAGWSQGGFTAAWAVGQTDRFAAALVGAGITDWGMQAVTGEWGAFEAALSGSFGWEGPGPHPHDRASPISYASSIHTPVLIVHGADDTNVPLSQAEFLRRALRHHGVEHEFLVYPGEGHSLRKRANQLDVLHRTRAWFDRWLR</sequence>
<keyword evidence="4" id="KW-1185">Reference proteome</keyword>
<evidence type="ECO:0000259" key="2">
    <source>
        <dbReference type="Pfam" id="PF00326"/>
    </source>
</evidence>
<evidence type="ECO:0000256" key="1">
    <source>
        <dbReference type="ARBA" id="ARBA00022801"/>
    </source>
</evidence>
<dbReference type="InterPro" id="IPR011042">
    <property type="entry name" value="6-blade_b-propeller_TolB-like"/>
</dbReference>